<feature type="compositionally biased region" description="Low complexity" evidence="7">
    <location>
        <begin position="1056"/>
        <end position="1067"/>
    </location>
</feature>
<evidence type="ECO:0000256" key="1">
    <source>
        <dbReference type="ARBA" id="ARBA00004370"/>
    </source>
</evidence>
<evidence type="ECO:0000256" key="3">
    <source>
        <dbReference type="ARBA" id="ARBA00023055"/>
    </source>
</evidence>
<feature type="compositionally biased region" description="Gly residues" evidence="7">
    <location>
        <begin position="996"/>
        <end position="1005"/>
    </location>
</feature>
<feature type="compositionally biased region" description="Low complexity" evidence="7">
    <location>
        <begin position="1483"/>
        <end position="1504"/>
    </location>
</feature>
<dbReference type="PANTHER" id="PTHR47042">
    <property type="entry name" value="C2 DOMAIN-CONTAINING PROTEIN-LIKE"/>
    <property type="match status" value="1"/>
</dbReference>
<dbReference type="GO" id="GO:0006869">
    <property type="term" value="P:lipid transport"/>
    <property type="evidence" value="ECO:0007669"/>
    <property type="project" value="UniProtKB-KW"/>
</dbReference>
<feature type="region of interest" description="Disordered" evidence="7">
    <location>
        <begin position="396"/>
        <end position="421"/>
    </location>
</feature>
<protein>
    <recommendedName>
        <fullName evidence="9">SMP-LTD domain-containing protein</fullName>
    </recommendedName>
</protein>
<comment type="caution">
    <text evidence="10">The sequence shown here is derived from an EMBL/GenBank/DDBJ whole genome shotgun (WGS) entry which is preliminary data.</text>
</comment>
<sequence length="1515" mass="149010">MGFLSVLALFFAGCAACCVAVGAFAAAWSVANAKYKKQLHAATARYDAAIKQAQQEAGGGGAPGDGGGGGGVAAVYESFTLGWLNLLVQHLWLPVLEKLVSSIAAEKLQLILNEVLRKFSDRIPWKYIQTVAVEVVTFGLAPPQFQFCTAKYDPSRSYLLLTMDMTYHSSGFQAVLTPRLRPMGPLKQLSVRLEIMQLRLAGKLHLGLHLTKEPPGIKGIDYSFAGPPEFDIQASPVGYLGLPGELPGLVAQLRSVLQRVLNRRLVEPSRRYLDLQRIYRNKHVQRIGGPGGCLRVCVIGGRNLMYGAAGASAVPTTSGTAAAAGTSGTSAGASAPAGGLPPASPFTTGASGASGVSDCDPYVELRFGREVFRTPIVHRTADPVFNWQFDIKLHEDLPPPPAPTAPSCDAPPAPPLSARYHGAPSAAAGGAGQVLLVFRVLNARTIGEPEVLSSGILDVAALGLAPNADPRARLLGLTGPGSVGPRGSLSLQVSWLKAQPKKPSPFPEDAERAAAAAVAAAAAAGAAAVAASASGSAPNAAWGAGPGSSALPSGMPTSVRRPQPAGSPLSSSTGTPAQMTPDELTPADSIQRQATTTPGAGADAGSAWSRRSAHQVAGAAAEVVMSFAREAAGSGPMASGELLDDPSVSRQRRMTASSTSSRGAAAPAADPSANDSAAADGGGNSPRSSAGSARGLPPLGPRRPAGHSIASLTTEVTLADGAVLGISPRQPSPSRPSRTPIRLVAHSGANGGGSSFGVAYEQAAVAAGGGGAAAVNGGNAHTALAEPSPVIGRGSRGSLGRGSGSSAGGGRKASRTDGGGGGSHRRSLSGLLGKGAWRPLLWGGGGGLSARGMRGRTGAGDESTELAHKTHSATAAASPTAVHRVSRHAAHHNRAPTRWHGGSPKAGATAAASAGGAATTAGDGAGASLAPRRSATITATGFTGLQPVAANGANGAIGRLPSMPPTPNPADGSPSVAAAGYRLATAVTGTTDDGGDGGPGWGGHTGPPPASASASARSRGGGANNASDEGVTSPATSAAAGAGAAESATTAGAAAAAAAGPDGGDSPALRDGSARGGRGGVVVPSLALGRQQSLAQVAHGSPGLSPQASGPEAQSERSRNGRVGSAAALAAGADGAGVEGAAGQGNLSPLPRAQDTPFVRASLQACSSGTRAGILASGGTAAGGPTRAAAATAATGIQHLGSLSGSLAGAAMSFGAVSHGSSHAGTPLATAGPSTSTASGGGGPAAATATPHGFDTLSLLAGLGNGAGGAGGAMTVSDGAAGGGSGGTASTSSAGAPQWSSTMQSLAQVIKLQRLLQEKQAANQELAAALRDARRRCETLERLRRWENHRALMEGGRFSLHMGREELDRADLGAALFPNPSAWQGVVAALGSAFLGRGRAAPPPPDPLRCFSLVLRGGRCLHLQLPASGNGRSRDEWVDAIKDVSACVREGEERGAAPGGGRREAALAADSVAAGSGGGTAGGAAPAGSKLQGAGGSLASAAGSGALGGDVRTSA</sequence>
<dbReference type="GO" id="GO:0016020">
    <property type="term" value="C:membrane"/>
    <property type="evidence" value="ECO:0007669"/>
    <property type="project" value="UniProtKB-SubCell"/>
</dbReference>
<feature type="compositionally biased region" description="Low complexity" evidence="7">
    <location>
        <begin position="316"/>
        <end position="341"/>
    </location>
</feature>
<evidence type="ECO:0000256" key="6">
    <source>
        <dbReference type="SAM" id="Coils"/>
    </source>
</evidence>
<feature type="region of interest" description="Disordered" evidence="7">
    <location>
        <begin position="1093"/>
        <end position="1124"/>
    </location>
</feature>
<dbReference type="Proteomes" id="UP000075714">
    <property type="component" value="Unassembled WGS sequence"/>
</dbReference>
<evidence type="ECO:0000259" key="9">
    <source>
        <dbReference type="PROSITE" id="PS51847"/>
    </source>
</evidence>
<feature type="compositionally biased region" description="Low complexity" evidence="7">
    <location>
        <begin position="655"/>
        <end position="679"/>
    </location>
</feature>
<evidence type="ECO:0000256" key="7">
    <source>
        <dbReference type="SAM" id="MobiDB-lite"/>
    </source>
</evidence>
<feature type="compositionally biased region" description="Low complexity" evidence="7">
    <location>
        <begin position="536"/>
        <end position="550"/>
    </location>
</feature>
<keyword evidence="4" id="KW-0446">Lipid-binding</keyword>
<feature type="domain" description="SMP-LTD" evidence="9">
    <location>
        <begin position="77"/>
        <end position="276"/>
    </location>
</feature>
<keyword evidence="5" id="KW-0472">Membrane</keyword>
<dbReference type="SUPFAM" id="SSF49562">
    <property type="entry name" value="C2 domain (Calcium/lipid-binding domain, CaLB)"/>
    <property type="match status" value="1"/>
</dbReference>
<organism evidence="10 11">
    <name type="scientific">Gonium pectorale</name>
    <name type="common">Green alga</name>
    <dbReference type="NCBI Taxonomy" id="33097"/>
    <lineage>
        <taxon>Eukaryota</taxon>
        <taxon>Viridiplantae</taxon>
        <taxon>Chlorophyta</taxon>
        <taxon>core chlorophytes</taxon>
        <taxon>Chlorophyceae</taxon>
        <taxon>CS clade</taxon>
        <taxon>Chlamydomonadales</taxon>
        <taxon>Volvocaceae</taxon>
        <taxon>Gonium</taxon>
    </lineage>
</organism>
<feature type="region of interest" description="Disordered" evidence="7">
    <location>
        <begin position="724"/>
        <end position="746"/>
    </location>
</feature>
<feature type="chain" id="PRO_5007562285" description="SMP-LTD domain-containing protein" evidence="8">
    <location>
        <begin position="17"/>
        <end position="1515"/>
    </location>
</feature>
<keyword evidence="11" id="KW-1185">Reference proteome</keyword>
<feature type="region of interest" description="Disordered" evidence="7">
    <location>
        <begin position="1221"/>
        <end position="1249"/>
    </location>
</feature>
<feature type="region of interest" description="Disordered" evidence="7">
    <location>
        <begin position="633"/>
        <end position="707"/>
    </location>
</feature>
<feature type="signal peptide" evidence="8">
    <location>
        <begin position="1"/>
        <end position="16"/>
    </location>
</feature>
<keyword evidence="8" id="KW-0732">Signal</keyword>
<feature type="compositionally biased region" description="Low complexity" evidence="7">
    <location>
        <begin position="1229"/>
        <end position="1238"/>
    </location>
</feature>
<feature type="compositionally biased region" description="Gly residues" evidence="7">
    <location>
        <begin position="794"/>
        <end position="822"/>
    </location>
</feature>
<feature type="compositionally biased region" description="Low complexity" evidence="7">
    <location>
        <begin position="1011"/>
        <end position="1038"/>
    </location>
</feature>
<dbReference type="Gene3D" id="2.60.40.150">
    <property type="entry name" value="C2 domain"/>
    <property type="match status" value="1"/>
</dbReference>
<feature type="compositionally biased region" description="Polar residues" evidence="7">
    <location>
        <begin position="568"/>
        <end position="578"/>
    </location>
</feature>
<feature type="compositionally biased region" description="Pro residues" evidence="7">
    <location>
        <begin position="398"/>
        <end position="415"/>
    </location>
</feature>
<keyword evidence="6" id="KW-0175">Coiled coil</keyword>
<keyword evidence="2" id="KW-0813">Transport</keyword>
<feature type="region of interest" description="Disordered" evidence="7">
    <location>
        <begin position="316"/>
        <end position="356"/>
    </location>
</feature>
<feature type="coiled-coil region" evidence="6">
    <location>
        <begin position="1309"/>
        <end position="1343"/>
    </location>
</feature>
<dbReference type="STRING" id="33097.A0A150GZ64"/>
<dbReference type="GO" id="GO:0008289">
    <property type="term" value="F:lipid binding"/>
    <property type="evidence" value="ECO:0007669"/>
    <property type="project" value="UniProtKB-KW"/>
</dbReference>
<feature type="region of interest" description="Disordered" evidence="7">
    <location>
        <begin position="1056"/>
        <end position="1081"/>
    </location>
</feature>
<evidence type="ECO:0000313" key="11">
    <source>
        <dbReference type="Proteomes" id="UP000075714"/>
    </source>
</evidence>
<feature type="compositionally biased region" description="Basic residues" evidence="7">
    <location>
        <begin position="884"/>
        <end position="897"/>
    </location>
</feature>
<evidence type="ECO:0000313" key="10">
    <source>
        <dbReference type="EMBL" id="KXZ55033.1"/>
    </source>
</evidence>
<proteinExistence type="predicted"/>
<feature type="region of interest" description="Disordered" evidence="7">
    <location>
        <begin position="846"/>
        <end position="928"/>
    </location>
</feature>
<evidence type="ECO:0000256" key="5">
    <source>
        <dbReference type="ARBA" id="ARBA00023136"/>
    </source>
</evidence>
<feature type="compositionally biased region" description="Low complexity" evidence="7">
    <location>
        <begin position="901"/>
        <end position="928"/>
    </location>
</feature>
<feature type="region of interest" description="Disordered" evidence="7">
    <location>
        <begin position="785"/>
        <end position="830"/>
    </location>
</feature>
<evidence type="ECO:0000256" key="8">
    <source>
        <dbReference type="SAM" id="SignalP"/>
    </source>
</evidence>
<reference evidence="11" key="1">
    <citation type="journal article" date="2016" name="Nat. Commun.">
        <title>The Gonium pectorale genome demonstrates co-option of cell cycle regulation during the evolution of multicellularity.</title>
        <authorList>
            <person name="Hanschen E.R."/>
            <person name="Marriage T.N."/>
            <person name="Ferris P.J."/>
            <person name="Hamaji T."/>
            <person name="Toyoda A."/>
            <person name="Fujiyama A."/>
            <person name="Neme R."/>
            <person name="Noguchi H."/>
            <person name="Minakuchi Y."/>
            <person name="Suzuki M."/>
            <person name="Kawai-Toyooka H."/>
            <person name="Smith D.R."/>
            <person name="Sparks H."/>
            <person name="Anderson J."/>
            <person name="Bakaric R."/>
            <person name="Luria V."/>
            <person name="Karger A."/>
            <person name="Kirschner M.W."/>
            <person name="Durand P.M."/>
            <person name="Michod R.E."/>
            <person name="Nozaki H."/>
            <person name="Olson B.J."/>
        </authorList>
    </citation>
    <scope>NUCLEOTIDE SEQUENCE [LARGE SCALE GENOMIC DNA]</scope>
    <source>
        <strain evidence="11">NIES-2863</strain>
    </source>
</reference>
<dbReference type="CDD" id="cd21669">
    <property type="entry name" value="SMP_SF"/>
    <property type="match status" value="1"/>
</dbReference>
<feature type="region of interest" description="Disordered" evidence="7">
    <location>
        <begin position="956"/>
        <end position="1038"/>
    </location>
</feature>
<dbReference type="PANTHER" id="PTHR47042:SF4">
    <property type="entry name" value="OS02G0313700 PROTEIN"/>
    <property type="match status" value="1"/>
</dbReference>
<keyword evidence="3" id="KW-0445">Lipid transport</keyword>
<name>A0A150GZ64_GONPE</name>
<dbReference type="EMBL" id="LSYV01000004">
    <property type="protein sequence ID" value="KXZ55033.1"/>
    <property type="molecule type" value="Genomic_DNA"/>
</dbReference>
<dbReference type="Pfam" id="PF00168">
    <property type="entry name" value="C2"/>
    <property type="match status" value="1"/>
</dbReference>
<feature type="compositionally biased region" description="Low complexity" evidence="7">
    <location>
        <begin position="872"/>
        <end position="883"/>
    </location>
</feature>
<dbReference type="PROSITE" id="PS51847">
    <property type="entry name" value="SMP"/>
    <property type="match status" value="1"/>
</dbReference>
<dbReference type="InterPro" id="IPR052847">
    <property type="entry name" value="Ext_Synaptotagmin/KAHRP-like"/>
</dbReference>
<feature type="region of interest" description="Disordered" evidence="7">
    <location>
        <begin position="1473"/>
        <end position="1515"/>
    </location>
</feature>
<feature type="region of interest" description="Disordered" evidence="7">
    <location>
        <begin position="536"/>
        <end position="583"/>
    </location>
</feature>
<gene>
    <name evidence="10" type="ORF">GPECTOR_3g194</name>
</gene>
<dbReference type="InterPro" id="IPR000008">
    <property type="entry name" value="C2_dom"/>
</dbReference>
<dbReference type="InterPro" id="IPR035892">
    <property type="entry name" value="C2_domain_sf"/>
</dbReference>
<accession>A0A150GZ64</accession>
<comment type="subcellular location">
    <subcellularLocation>
        <location evidence="1">Membrane</location>
    </subcellularLocation>
</comment>
<evidence type="ECO:0000256" key="4">
    <source>
        <dbReference type="ARBA" id="ARBA00023121"/>
    </source>
</evidence>
<dbReference type="InterPro" id="IPR031468">
    <property type="entry name" value="SMP_LBD"/>
</dbReference>
<dbReference type="CDD" id="cd00030">
    <property type="entry name" value="C2"/>
    <property type="match status" value="1"/>
</dbReference>
<evidence type="ECO:0000256" key="2">
    <source>
        <dbReference type="ARBA" id="ARBA00022448"/>
    </source>
</evidence>
<dbReference type="OrthoDB" id="546572at2759"/>